<feature type="chain" id="PRO_5011546511" evidence="8">
    <location>
        <begin position="22"/>
        <end position="385"/>
    </location>
</feature>
<evidence type="ECO:0000256" key="1">
    <source>
        <dbReference type="ARBA" id="ARBA00004752"/>
    </source>
</evidence>
<dbReference type="GO" id="GO:0016746">
    <property type="term" value="F:acyltransferase activity"/>
    <property type="evidence" value="ECO:0007669"/>
    <property type="project" value="UniProtKB-KW"/>
</dbReference>
<dbReference type="GO" id="GO:0005576">
    <property type="term" value="C:extracellular region"/>
    <property type="evidence" value="ECO:0007669"/>
    <property type="project" value="TreeGrafter"/>
</dbReference>
<dbReference type="RefSeq" id="WP_090769507.1">
    <property type="nucleotide sequence ID" value="NZ_FNFB01000017.1"/>
</dbReference>
<dbReference type="Proteomes" id="UP000198683">
    <property type="component" value="Unassembled WGS sequence"/>
</dbReference>
<evidence type="ECO:0000313" key="11">
    <source>
        <dbReference type="Proteomes" id="UP000198683"/>
    </source>
</evidence>
<dbReference type="GO" id="GO:0008360">
    <property type="term" value="P:regulation of cell shape"/>
    <property type="evidence" value="ECO:0007669"/>
    <property type="project" value="UniProtKB-UniRule"/>
</dbReference>
<evidence type="ECO:0000259" key="9">
    <source>
        <dbReference type="PROSITE" id="PS52029"/>
    </source>
</evidence>
<organism evidence="10 11">
    <name type="scientific">Nonomuraea maritima</name>
    <dbReference type="NCBI Taxonomy" id="683260"/>
    <lineage>
        <taxon>Bacteria</taxon>
        <taxon>Bacillati</taxon>
        <taxon>Actinomycetota</taxon>
        <taxon>Actinomycetes</taxon>
        <taxon>Streptosporangiales</taxon>
        <taxon>Streptosporangiaceae</taxon>
        <taxon>Nonomuraea</taxon>
    </lineage>
</organism>
<dbReference type="SUPFAM" id="SSF141523">
    <property type="entry name" value="L,D-transpeptidase catalytic domain-like"/>
    <property type="match status" value="1"/>
</dbReference>
<dbReference type="EMBL" id="FNFB01000017">
    <property type="protein sequence ID" value="SDL18966.1"/>
    <property type="molecule type" value="Genomic_DNA"/>
</dbReference>
<proteinExistence type="predicted"/>
<feature type="active site" description="Nucleophile" evidence="7">
    <location>
        <position position="324"/>
    </location>
</feature>
<keyword evidence="3 7" id="KW-0133">Cell shape</keyword>
<evidence type="ECO:0000256" key="4">
    <source>
        <dbReference type="ARBA" id="ARBA00022984"/>
    </source>
</evidence>
<dbReference type="UniPathway" id="UPA00219"/>
<feature type="active site" description="Proton donor/acceptor" evidence="7">
    <location>
        <position position="307"/>
    </location>
</feature>
<accession>A0A1G9I1P8</accession>
<dbReference type="Gene3D" id="2.40.440.10">
    <property type="entry name" value="L,D-transpeptidase catalytic domain-like"/>
    <property type="match status" value="1"/>
</dbReference>
<keyword evidence="4 7" id="KW-0573">Peptidoglycan synthesis</keyword>
<name>A0A1G9I1P8_9ACTN</name>
<gene>
    <name evidence="10" type="ORF">SAMN05421874_11774</name>
</gene>
<dbReference type="Pfam" id="PF17964">
    <property type="entry name" value="Big_10"/>
    <property type="match status" value="1"/>
</dbReference>
<dbReference type="Pfam" id="PF03734">
    <property type="entry name" value="YkuD"/>
    <property type="match status" value="1"/>
</dbReference>
<dbReference type="AlphaFoldDB" id="A0A1G9I1P8"/>
<evidence type="ECO:0000256" key="7">
    <source>
        <dbReference type="PROSITE-ProRule" id="PRU01373"/>
    </source>
</evidence>
<evidence type="ECO:0000313" key="10">
    <source>
        <dbReference type="EMBL" id="SDL18966.1"/>
    </source>
</evidence>
<dbReference type="GO" id="GO:0018104">
    <property type="term" value="P:peptidoglycan-protein cross-linking"/>
    <property type="evidence" value="ECO:0007669"/>
    <property type="project" value="TreeGrafter"/>
</dbReference>
<feature type="domain" description="L,D-TPase catalytic" evidence="9">
    <location>
        <begin position="223"/>
        <end position="348"/>
    </location>
</feature>
<dbReference type="InterPro" id="IPR041280">
    <property type="entry name" value="Big_10"/>
</dbReference>
<dbReference type="Gene3D" id="2.60.40.3780">
    <property type="match status" value="1"/>
</dbReference>
<dbReference type="GO" id="GO:0071972">
    <property type="term" value="F:peptidoglycan L,D-transpeptidase activity"/>
    <property type="evidence" value="ECO:0007669"/>
    <property type="project" value="TreeGrafter"/>
</dbReference>
<dbReference type="InterPro" id="IPR050979">
    <property type="entry name" value="LD-transpeptidase"/>
</dbReference>
<protein>
    <submittedName>
        <fullName evidence="10">Lipoprotein-anchoring transpeptidase ErfK/SrfK</fullName>
    </submittedName>
</protein>
<evidence type="ECO:0000256" key="2">
    <source>
        <dbReference type="ARBA" id="ARBA00022679"/>
    </source>
</evidence>
<reference evidence="10 11" key="1">
    <citation type="submission" date="2016-10" db="EMBL/GenBank/DDBJ databases">
        <authorList>
            <person name="de Groot N.N."/>
        </authorList>
    </citation>
    <scope>NUCLEOTIDE SEQUENCE [LARGE SCALE GENOMIC DNA]</scope>
    <source>
        <strain evidence="10 11">CGMCC 4.5681</strain>
    </source>
</reference>
<comment type="pathway">
    <text evidence="1 7">Cell wall biogenesis; peptidoglycan biosynthesis.</text>
</comment>
<dbReference type="PANTHER" id="PTHR30582:SF2">
    <property type="entry name" value="L,D-TRANSPEPTIDASE YCIB-RELATED"/>
    <property type="match status" value="1"/>
</dbReference>
<dbReference type="Gene3D" id="2.60.40.3710">
    <property type="match status" value="1"/>
</dbReference>
<keyword evidence="8" id="KW-0732">Signal</keyword>
<keyword evidence="6 7" id="KW-0961">Cell wall biogenesis/degradation</keyword>
<dbReference type="OrthoDB" id="5242354at2"/>
<dbReference type="InterPro" id="IPR038063">
    <property type="entry name" value="Transpep_catalytic_dom"/>
</dbReference>
<keyword evidence="5" id="KW-0012">Acyltransferase</keyword>
<dbReference type="GO" id="GO:0071555">
    <property type="term" value="P:cell wall organization"/>
    <property type="evidence" value="ECO:0007669"/>
    <property type="project" value="UniProtKB-UniRule"/>
</dbReference>
<keyword evidence="11" id="KW-1185">Reference proteome</keyword>
<keyword evidence="10" id="KW-0449">Lipoprotein</keyword>
<evidence type="ECO:0000256" key="8">
    <source>
        <dbReference type="SAM" id="SignalP"/>
    </source>
</evidence>
<dbReference type="CDD" id="cd16913">
    <property type="entry name" value="YkuD_like"/>
    <property type="match status" value="1"/>
</dbReference>
<dbReference type="PROSITE" id="PS51257">
    <property type="entry name" value="PROKAR_LIPOPROTEIN"/>
    <property type="match status" value="1"/>
</dbReference>
<dbReference type="PROSITE" id="PS52029">
    <property type="entry name" value="LD_TPASE"/>
    <property type="match status" value="1"/>
</dbReference>
<keyword evidence="2" id="KW-0808">Transferase</keyword>
<feature type="signal peptide" evidence="8">
    <location>
        <begin position="1"/>
        <end position="21"/>
    </location>
</feature>
<dbReference type="STRING" id="683260.SAMN05421874_11774"/>
<evidence type="ECO:0000256" key="3">
    <source>
        <dbReference type="ARBA" id="ARBA00022960"/>
    </source>
</evidence>
<dbReference type="CDD" id="cd13432">
    <property type="entry name" value="LDT_IgD_like_2"/>
    <property type="match status" value="1"/>
</dbReference>
<evidence type="ECO:0000256" key="6">
    <source>
        <dbReference type="ARBA" id="ARBA00023316"/>
    </source>
</evidence>
<dbReference type="PANTHER" id="PTHR30582">
    <property type="entry name" value="L,D-TRANSPEPTIDASE"/>
    <property type="match status" value="1"/>
</dbReference>
<sequence length="385" mass="42179">MRRAALFFVAFALVSGCGSSAAETPTAPPVVHVSPALDSERARTDRGLVVTAQGGTLSQVLVSQGGEPVPGRLDPTRTTWRTDWTLRPGTDYTVTATAVRQGSPAAVAMGRIRTRQAPSTLGLISTVPLPGETVGVGMPIILDFDRAVPDRAAVERALEVTAERPVEGAWRWTSPTRVVYRTRTYWPARQTVTVTAHLAGVRAGTGLYGATDTTFSFAVGRDQRSTVDTKTHQMTVTRDGRPVRHMAISAGMATTYEYTTTSGVHLTMDKGNPVRMISPGREEGDPEYYDLLIDHAVRISDSGEYVHAKDNVWAQGRQNVSHGCVNARPDQAAWFYATSLRGDPVVITGTSRRLEWHNGWGFWQLTWEKWRQESAPAPRQQVPER</sequence>
<evidence type="ECO:0000256" key="5">
    <source>
        <dbReference type="ARBA" id="ARBA00023315"/>
    </source>
</evidence>
<dbReference type="InterPro" id="IPR005490">
    <property type="entry name" value="LD_TPept_cat_dom"/>
</dbReference>